<dbReference type="OrthoDB" id="272703at2759"/>
<dbReference type="AlphaFoldDB" id="A0A9P9A4I4"/>
<feature type="region of interest" description="Disordered" evidence="1">
    <location>
        <begin position="266"/>
        <end position="309"/>
    </location>
</feature>
<evidence type="ECO:0000313" key="4">
    <source>
        <dbReference type="Proteomes" id="UP000758603"/>
    </source>
</evidence>
<feature type="compositionally biased region" description="Basic and acidic residues" evidence="1">
    <location>
        <begin position="295"/>
        <end position="305"/>
    </location>
</feature>
<name>A0A9P9A4I4_9PEZI</name>
<dbReference type="RefSeq" id="XP_045964045.1">
    <property type="nucleotide sequence ID" value="XM_046106301.1"/>
</dbReference>
<dbReference type="GO" id="GO:0003723">
    <property type="term" value="F:RNA binding"/>
    <property type="evidence" value="ECO:0007669"/>
    <property type="project" value="InterPro"/>
</dbReference>
<dbReference type="SMART" id="SM00360">
    <property type="entry name" value="RRM"/>
    <property type="match status" value="1"/>
</dbReference>
<dbReference type="Gene3D" id="3.30.70.330">
    <property type="match status" value="1"/>
</dbReference>
<reference evidence="3" key="1">
    <citation type="journal article" date="2021" name="Nat. Commun.">
        <title>Genetic determinants of endophytism in the Arabidopsis root mycobiome.</title>
        <authorList>
            <person name="Mesny F."/>
            <person name="Miyauchi S."/>
            <person name="Thiergart T."/>
            <person name="Pickel B."/>
            <person name="Atanasova L."/>
            <person name="Karlsson M."/>
            <person name="Huettel B."/>
            <person name="Barry K.W."/>
            <person name="Haridas S."/>
            <person name="Chen C."/>
            <person name="Bauer D."/>
            <person name="Andreopoulos W."/>
            <person name="Pangilinan J."/>
            <person name="LaButti K."/>
            <person name="Riley R."/>
            <person name="Lipzen A."/>
            <person name="Clum A."/>
            <person name="Drula E."/>
            <person name="Henrissat B."/>
            <person name="Kohler A."/>
            <person name="Grigoriev I.V."/>
            <person name="Martin F.M."/>
            <person name="Hacquard S."/>
        </authorList>
    </citation>
    <scope>NUCLEOTIDE SEQUENCE</scope>
    <source>
        <strain evidence="3">MPI-SDFR-AT-0073</strain>
    </source>
</reference>
<evidence type="ECO:0000259" key="2">
    <source>
        <dbReference type="SMART" id="SM00360"/>
    </source>
</evidence>
<organism evidence="3 4">
    <name type="scientific">Truncatella angustata</name>
    <dbReference type="NCBI Taxonomy" id="152316"/>
    <lineage>
        <taxon>Eukaryota</taxon>
        <taxon>Fungi</taxon>
        <taxon>Dikarya</taxon>
        <taxon>Ascomycota</taxon>
        <taxon>Pezizomycotina</taxon>
        <taxon>Sordariomycetes</taxon>
        <taxon>Xylariomycetidae</taxon>
        <taxon>Amphisphaeriales</taxon>
        <taxon>Sporocadaceae</taxon>
        <taxon>Truncatella</taxon>
    </lineage>
</organism>
<dbReference type="EMBL" id="JAGPXC010000001">
    <property type="protein sequence ID" value="KAH6659914.1"/>
    <property type="molecule type" value="Genomic_DNA"/>
</dbReference>
<dbReference type="GeneID" id="70135192"/>
<sequence>MVITTNLRPQAPEFQPQRNKQSIGGIPSGSNTAVPTPTRTPQPTTKVASDAAQQIADKVAADHRGSFSTLSESTTAATYNNPISEEACSPKAILTATDSSASSSPAKAKNVRRLIHDDEPSQITVSAPHMENTRIDSAPASAHVRRRPPQAQQFYVPSASAATQFSPVYGFSYPYGPSVSPYSYQAQPYYHVPFANTGMATNLVNPQGQTIMSAGPDPISEGRRIYIGNLKYSVNRHGVKRLLRAHGVNESVEKIYMPYSDTPLESSCSVKDGRGGSLADSPARAAYPSTIPLDRPGESQRRESPGDLPNKGFVFVTYSNVLEAEEAIQRLSGVIHLGRRLVCRPGLPKGVAFRQADVSSESGFYNGGKRRRQKTFRGGRSQDFNEDQDYGYGHGNGYHYDSGSYGGGRYGEGYAPRGSMDSGYRSAPADVYKTSPVVYYRPTYTNGNYGY</sequence>
<evidence type="ECO:0000256" key="1">
    <source>
        <dbReference type="SAM" id="MobiDB-lite"/>
    </source>
</evidence>
<keyword evidence="4" id="KW-1185">Reference proteome</keyword>
<feature type="domain" description="RRM" evidence="2">
    <location>
        <begin position="224"/>
        <end position="344"/>
    </location>
</feature>
<feature type="compositionally biased region" description="Basic residues" evidence="1">
    <location>
        <begin position="368"/>
        <end position="377"/>
    </location>
</feature>
<dbReference type="InterPro" id="IPR000504">
    <property type="entry name" value="RRM_dom"/>
</dbReference>
<dbReference type="SUPFAM" id="SSF54928">
    <property type="entry name" value="RNA-binding domain, RBD"/>
    <property type="match status" value="1"/>
</dbReference>
<protein>
    <recommendedName>
        <fullName evidence="2">RRM domain-containing protein</fullName>
    </recommendedName>
</protein>
<gene>
    <name evidence="3" type="ORF">BKA67DRAFT_653120</name>
</gene>
<dbReference type="Proteomes" id="UP000758603">
    <property type="component" value="Unassembled WGS sequence"/>
</dbReference>
<dbReference type="InterPro" id="IPR012677">
    <property type="entry name" value="Nucleotide-bd_a/b_plait_sf"/>
</dbReference>
<feature type="region of interest" description="Disordered" evidence="1">
    <location>
        <begin position="1"/>
        <end position="48"/>
    </location>
</feature>
<feature type="compositionally biased region" description="Low complexity" evidence="1">
    <location>
        <begin position="32"/>
        <end position="45"/>
    </location>
</feature>
<feature type="region of interest" description="Disordered" evidence="1">
    <location>
        <begin position="364"/>
        <end position="390"/>
    </location>
</feature>
<proteinExistence type="predicted"/>
<comment type="caution">
    <text evidence="3">The sequence shown here is derived from an EMBL/GenBank/DDBJ whole genome shotgun (WGS) entry which is preliminary data.</text>
</comment>
<accession>A0A9P9A4I4</accession>
<dbReference type="InterPro" id="IPR035979">
    <property type="entry name" value="RBD_domain_sf"/>
</dbReference>
<evidence type="ECO:0000313" key="3">
    <source>
        <dbReference type="EMBL" id="KAH6659914.1"/>
    </source>
</evidence>